<dbReference type="Pfam" id="PF08326">
    <property type="entry name" value="ACC_central"/>
    <property type="match status" value="2"/>
</dbReference>
<dbReference type="InterPro" id="IPR029045">
    <property type="entry name" value="ClpP/crotonase-like_dom_sf"/>
</dbReference>
<organism evidence="4 5">
    <name type="scientific">Vicia faba</name>
    <name type="common">Broad bean</name>
    <name type="synonym">Faba vulgaris</name>
    <dbReference type="NCBI Taxonomy" id="3906"/>
    <lineage>
        <taxon>Eukaryota</taxon>
        <taxon>Viridiplantae</taxon>
        <taxon>Streptophyta</taxon>
        <taxon>Embryophyta</taxon>
        <taxon>Tracheophyta</taxon>
        <taxon>Spermatophyta</taxon>
        <taxon>Magnoliopsida</taxon>
        <taxon>eudicotyledons</taxon>
        <taxon>Gunneridae</taxon>
        <taxon>Pentapetalae</taxon>
        <taxon>rosids</taxon>
        <taxon>fabids</taxon>
        <taxon>Fabales</taxon>
        <taxon>Fabaceae</taxon>
        <taxon>Papilionoideae</taxon>
        <taxon>50 kb inversion clade</taxon>
        <taxon>NPAAA clade</taxon>
        <taxon>Hologalegina</taxon>
        <taxon>IRL clade</taxon>
        <taxon>Fabeae</taxon>
        <taxon>Vicia</taxon>
    </lineage>
</organism>
<evidence type="ECO:0000259" key="2">
    <source>
        <dbReference type="PROSITE" id="PS50968"/>
    </source>
</evidence>
<evidence type="ECO:0008006" key="6">
    <source>
        <dbReference type="Google" id="ProtNLM"/>
    </source>
</evidence>
<protein>
    <recommendedName>
        <fullName evidence="6">Acetyl-CoA carboxylase</fullName>
    </recommendedName>
</protein>
<dbReference type="InterPro" id="IPR000089">
    <property type="entry name" value="Biotin_lipoyl"/>
</dbReference>
<gene>
    <name evidence="4" type="ORF">VFH_VI200240</name>
</gene>
<name>A0AAV1BET5_VICFA</name>
<evidence type="ECO:0000259" key="3">
    <source>
        <dbReference type="PROSITE" id="PS50980"/>
    </source>
</evidence>
<dbReference type="Proteomes" id="UP001157006">
    <property type="component" value="Chromosome 6"/>
</dbReference>
<dbReference type="CDD" id="cd06850">
    <property type="entry name" value="biotinyl_domain"/>
    <property type="match status" value="1"/>
</dbReference>
<dbReference type="Pfam" id="PF00364">
    <property type="entry name" value="Biotin_lipoyl"/>
    <property type="match status" value="1"/>
</dbReference>
<dbReference type="PROSITE" id="PS00188">
    <property type="entry name" value="BIOTIN"/>
    <property type="match status" value="1"/>
</dbReference>
<dbReference type="SUPFAM" id="SSF52096">
    <property type="entry name" value="ClpP/crotonase"/>
    <property type="match status" value="1"/>
</dbReference>
<evidence type="ECO:0000313" key="5">
    <source>
        <dbReference type="Proteomes" id="UP001157006"/>
    </source>
</evidence>
<accession>A0AAV1BET5</accession>
<dbReference type="FunFam" id="2.40.50.100:FF:000005">
    <property type="entry name" value="Acetyl-CoA carboxylase 1"/>
    <property type="match status" value="1"/>
</dbReference>
<proteinExistence type="predicted"/>
<dbReference type="InterPro" id="IPR011053">
    <property type="entry name" value="Single_hybrid_motif"/>
</dbReference>
<dbReference type="InterPro" id="IPR013537">
    <property type="entry name" value="AcCoA_COase_cen"/>
</dbReference>
<keyword evidence="1" id="KW-0092">Biotin</keyword>
<dbReference type="AlphaFoldDB" id="A0AAV1BET5"/>
<dbReference type="PROSITE" id="PS50968">
    <property type="entry name" value="BIOTINYL_LIPOYL"/>
    <property type="match status" value="1"/>
</dbReference>
<dbReference type="InterPro" id="IPR011762">
    <property type="entry name" value="COA_CT_N"/>
</dbReference>
<feature type="domain" description="CoA carboxyltransferase N-terminal" evidence="3">
    <location>
        <begin position="771"/>
        <end position="912"/>
    </location>
</feature>
<dbReference type="Gene3D" id="3.90.226.10">
    <property type="entry name" value="2-enoyl-CoA Hydratase, Chain A, domain 1"/>
    <property type="match status" value="1"/>
</dbReference>
<dbReference type="EMBL" id="OX451741">
    <property type="protein sequence ID" value="CAI8620049.1"/>
    <property type="molecule type" value="Genomic_DNA"/>
</dbReference>
<dbReference type="PANTHER" id="PTHR45728:SF3">
    <property type="entry name" value="ACETYL-COA CARBOXYLASE"/>
    <property type="match status" value="1"/>
</dbReference>
<sequence length="912" mass="103396">MLPQRMKKAVTDNPKKLANLIDLVNLPPTLRDFVGFGYLVADDSHIDADTPYAEVEVMKMCMPLLSPASGIIHFRMAEGQAIQAGELIARLDLDDPSAVRKAEPFTGSFPILGPPTAISGKVHQKCAASLNAAQMILAGYEHNIDEVVQSLLNCLDSPELPFLQWQECFAVLATRLPKDLRIELEAKYKEFEINSSSQNIDFPAKLLKGILEDHLFSCADNEKGALERLVEPLMSLVKSYEGGRESHAHKIVQSLFEEYLSVEELFSDNIQADVIERLRLQYKKDLLKIVDIVLSHQGVKSKNKLILRLMDKLVYPNPAAYRDQLIRFSQLNHIIYSELALKASQLLEQTKLSELRSSIARSLSELEMFTEDGENIDTPKRKGAINDRMEDLVSAPLAVEDALVGLFDHSVNTLQRRVVETYIRRLYQPYLVKGSIRMQWHRSGLIATWEFLEMGSDVGINNQMSLLQDSGDEDQAQERINKLAKILREQEVGSIIHAAGVGDISCIIQRDEGRAPMRHSFHWSAEKLYYEEEPLLRHLEPPLSIYLELDKLKGYENIRYTPSRDRQWHLYTVVDTKPQPIQRMFLRTLLRQPTTNEGYSAYQRVDAETSRTQLDMSFTSRSIFRSLMGAMEELELNSHNTTIKSEHAHMYLYVLREQQVDDLVHYSKKINIDAGQEETTVETILEELAQEIHSSVGVRMHRLGVFVWEVKLWITACGQANGAWRVIVNNVTGHTSTVHIYREMEDATTHKVVYSSVTVKGPLHGVPVNENYQPLGVIDRKHLAARKSSTTYCYDFPLAFQTSLEQSWSIQHTGVQRAKDKDLLKVTELKFSEKEGSWGTSLVLAECPPGLNDVGMVAWLMEMCTPEFPSGRTILVVSNDVTFKAGSFGPREDAFFRAVTDLACAKKIPLHR</sequence>
<evidence type="ECO:0000313" key="4">
    <source>
        <dbReference type="EMBL" id="CAI8620049.1"/>
    </source>
</evidence>
<feature type="domain" description="Lipoyl-binding" evidence="2">
    <location>
        <begin position="21"/>
        <end position="92"/>
    </location>
</feature>
<dbReference type="PROSITE" id="PS50980">
    <property type="entry name" value="COA_CT_NTER"/>
    <property type="match status" value="1"/>
</dbReference>
<dbReference type="SUPFAM" id="SSF51230">
    <property type="entry name" value="Single hybrid motif"/>
    <property type="match status" value="1"/>
</dbReference>
<reference evidence="4 5" key="1">
    <citation type="submission" date="2023-01" db="EMBL/GenBank/DDBJ databases">
        <authorList>
            <person name="Kreplak J."/>
        </authorList>
    </citation>
    <scope>NUCLEOTIDE SEQUENCE [LARGE SCALE GENOMIC DNA]</scope>
</reference>
<dbReference type="Gene3D" id="2.40.50.100">
    <property type="match status" value="1"/>
</dbReference>
<dbReference type="GO" id="GO:0005524">
    <property type="term" value="F:ATP binding"/>
    <property type="evidence" value="ECO:0007669"/>
    <property type="project" value="InterPro"/>
</dbReference>
<dbReference type="GO" id="GO:0006633">
    <property type="term" value="P:fatty acid biosynthetic process"/>
    <property type="evidence" value="ECO:0007669"/>
    <property type="project" value="InterPro"/>
</dbReference>
<dbReference type="InterPro" id="IPR001882">
    <property type="entry name" value="Biotin_BS"/>
</dbReference>
<evidence type="ECO:0000256" key="1">
    <source>
        <dbReference type="ARBA" id="ARBA00023267"/>
    </source>
</evidence>
<dbReference type="GO" id="GO:0003989">
    <property type="term" value="F:acetyl-CoA carboxylase activity"/>
    <property type="evidence" value="ECO:0007669"/>
    <property type="project" value="InterPro"/>
</dbReference>
<keyword evidence="5" id="KW-1185">Reference proteome</keyword>
<dbReference type="PANTHER" id="PTHR45728">
    <property type="entry name" value="ACETYL-COA CARBOXYLASE, ISOFORM A"/>
    <property type="match status" value="1"/>
</dbReference>
<dbReference type="InterPro" id="IPR049076">
    <property type="entry name" value="ACCA"/>
</dbReference>